<dbReference type="InterPro" id="IPR012337">
    <property type="entry name" value="RNaseH-like_sf"/>
</dbReference>
<accession>A0AA38SM85</accession>
<organism evidence="1 2">
    <name type="scientific">Centaurea solstitialis</name>
    <name type="common">yellow star-thistle</name>
    <dbReference type="NCBI Taxonomy" id="347529"/>
    <lineage>
        <taxon>Eukaryota</taxon>
        <taxon>Viridiplantae</taxon>
        <taxon>Streptophyta</taxon>
        <taxon>Embryophyta</taxon>
        <taxon>Tracheophyta</taxon>
        <taxon>Spermatophyta</taxon>
        <taxon>Magnoliopsida</taxon>
        <taxon>eudicotyledons</taxon>
        <taxon>Gunneridae</taxon>
        <taxon>Pentapetalae</taxon>
        <taxon>asterids</taxon>
        <taxon>campanulids</taxon>
        <taxon>Asterales</taxon>
        <taxon>Asteraceae</taxon>
        <taxon>Carduoideae</taxon>
        <taxon>Cardueae</taxon>
        <taxon>Centaureinae</taxon>
        <taxon>Centaurea</taxon>
    </lineage>
</organism>
<sequence length="227" mass="26463">MHMVIRNRDKALIQGSTITNSIYGCRATEESPVPNLDMGFSDELNMFLQARHIGIRRNPFVLFSKRQQRRKLGLWPYRRFSHQNFYRYSTLANGGLVKGLPKVDIWIEILYVRCQMGKMKRKFSQVKDRIFVSNPPLEMLPQGLMRTDRIQSIMERNKSCYGAYIPQQNGVVERRTGTLVGSARTMLVTRITSLLFWAKACYILNNVSNHGKFDKKEPTRILFLVIR</sequence>
<dbReference type="Proteomes" id="UP001172457">
    <property type="component" value="Unassembled WGS sequence"/>
</dbReference>
<dbReference type="AlphaFoldDB" id="A0AA38SM85"/>
<gene>
    <name evidence="1" type="ORF">OSB04_un001170</name>
</gene>
<proteinExistence type="predicted"/>
<evidence type="ECO:0000313" key="1">
    <source>
        <dbReference type="EMBL" id="KAJ9535677.1"/>
    </source>
</evidence>
<reference evidence="1" key="1">
    <citation type="submission" date="2023-03" db="EMBL/GenBank/DDBJ databases">
        <title>Chromosome-scale reference genome and RAD-based genetic map of yellow starthistle (Centaurea solstitialis) reveal putative structural variation and QTLs associated with invader traits.</title>
        <authorList>
            <person name="Reatini B."/>
            <person name="Cang F.A."/>
            <person name="Jiang Q."/>
            <person name="Mckibben M.T.W."/>
            <person name="Barker M.S."/>
            <person name="Rieseberg L.H."/>
            <person name="Dlugosch K.M."/>
        </authorList>
    </citation>
    <scope>NUCLEOTIDE SEQUENCE</scope>
    <source>
        <strain evidence="1">CAN-66</strain>
        <tissue evidence="1">Leaf</tissue>
    </source>
</reference>
<keyword evidence="2" id="KW-1185">Reference proteome</keyword>
<comment type="caution">
    <text evidence="1">The sequence shown here is derived from an EMBL/GenBank/DDBJ whole genome shotgun (WGS) entry which is preliminary data.</text>
</comment>
<evidence type="ECO:0000313" key="2">
    <source>
        <dbReference type="Proteomes" id="UP001172457"/>
    </source>
</evidence>
<protein>
    <submittedName>
        <fullName evidence="1">Uncharacterized protein</fullName>
    </submittedName>
</protein>
<dbReference type="EMBL" id="JARYMX010000164">
    <property type="protein sequence ID" value="KAJ9535677.1"/>
    <property type="molecule type" value="Genomic_DNA"/>
</dbReference>
<dbReference type="SUPFAM" id="SSF53098">
    <property type="entry name" value="Ribonuclease H-like"/>
    <property type="match status" value="1"/>
</dbReference>
<dbReference type="PROSITE" id="PS51257">
    <property type="entry name" value="PROKAR_LIPOPROTEIN"/>
    <property type="match status" value="1"/>
</dbReference>
<name>A0AA38SM85_9ASTR</name>